<keyword evidence="3" id="KW-1185">Reference proteome</keyword>
<feature type="transmembrane region" description="Helical" evidence="1">
    <location>
        <begin position="12"/>
        <end position="30"/>
    </location>
</feature>
<dbReference type="AlphaFoldDB" id="A0AAW9R354"/>
<keyword evidence="1" id="KW-0812">Transmembrane</keyword>
<proteinExistence type="predicted"/>
<protein>
    <submittedName>
        <fullName evidence="2">DUF4845 domain-containing protein</fullName>
    </submittedName>
</protein>
<accession>A0AAW9R354</accession>
<organism evidence="2 3">
    <name type="scientific">Denitratimonas tolerans</name>
    <dbReference type="NCBI Taxonomy" id="1338420"/>
    <lineage>
        <taxon>Bacteria</taxon>
        <taxon>Pseudomonadati</taxon>
        <taxon>Pseudomonadota</taxon>
        <taxon>Gammaproteobacteria</taxon>
        <taxon>Lysobacterales</taxon>
        <taxon>Lysobacteraceae</taxon>
        <taxon>Denitratimonas</taxon>
    </lineage>
</organism>
<sequence length="126" mass="14491">MKRISTQSGLTLTSFLIVLAVVGFFIYIGMKLFPVYTEYYSVVTDMKGLAAEPGIKQKSPEEVRNLLFRRFQISYVDSVLPQNVKISRKDGYQMQVAYEVRRNLMYNLDFVAVFDKTVELGARDVD</sequence>
<dbReference type="InterPro" id="IPR032314">
    <property type="entry name" value="DUF4845"/>
</dbReference>
<keyword evidence="1" id="KW-1133">Transmembrane helix</keyword>
<dbReference type="RefSeq" id="WP_337334372.1">
    <property type="nucleotide sequence ID" value="NZ_JBBDHC010000003.1"/>
</dbReference>
<dbReference type="Proteomes" id="UP001364472">
    <property type="component" value="Unassembled WGS sequence"/>
</dbReference>
<evidence type="ECO:0000256" key="1">
    <source>
        <dbReference type="SAM" id="Phobius"/>
    </source>
</evidence>
<name>A0AAW9R354_9GAMM</name>
<evidence type="ECO:0000313" key="2">
    <source>
        <dbReference type="EMBL" id="MEJ1248653.1"/>
    </source>
</evidence>
<dbReference type="EMBL" id="JBBDHC010000003">
    <property type="protein sequence ID" value="MEJ1248653.1"/>
    <property type="molecule type" value="Genomic_DNA"/>
</dbReference>
<gene>
    <name evidence="2" type="ORF">WB794_03050</name>
</gene>
<reference evidence="2 3" key="1">
    <citation type="journal article" date="2016" name="Antonie Van Leeuwenhoek">
        <title>Denitratimonas tolerans gen. nov., sp. nov., a denitrifying bacterium isolated from a bioreactor for tannery wastewater treatment.</title>
        <authorList>
            <person name="Han S.I."/>
            <person name="Kim J.O."/>
            <person name="Lee Y.R."/>
            <person name="Ekpeghere K.I."/>
            <person name="Koh S.C."/>
            <person name="Whang K.S."/>
        </authorList>
    </citation>
    <scope>NUCLEOTIDE SEQUENCE [LARGE SCALE GENOMIC DNA]</scope>
    <source>
        <strain evidence="2 3">KACC 17565</strain>
    </source>
</reference>
<keyword evidence="1" id="KW-0472">Membrane</keyword>
<comment type="caution">
    <text evidence="2">The sequence shown here is derived from an EMBL/GenBank/DDBJ whole genome shotgun (WGS) entry which is preliminary data.</text>
</comment>
<dbReference type="Pfam" id="PF16137">
    <property type="entry name" value="DUF4845"/>
    <property type="match status" value="1"/>
</dbReference>
<evidence type="ECO:0000313" key="3">
    <source>
        <dbReference type="Proteomes" id="UP001364472"/>
    </source>
</evidence>